<gene>
    <name evidence="1" type="ORF">QYM36_002421</name>
</gene>
<evidence type="ECO:0000313" key="1">
    <source>
        <dbReference type="EMBL" id="KAK2724063.1"/>
    </source>
</evidence>
<name>A0AA88LA81_ARTSF</name>
<reference evidence="1" key="1">
    <citation type="submission" date="2023-07" db="EMBL/GenBank/DDBJ databases">
        <title>Chromosome-level genome assembly of Artemia franciscana.</title>
        <authorList>
            <person name="Jo E."/>
        </authorList>
    </citation>
    <scope>NUCLEOTIDE SEQUENCE</scope>
    <source>
        <tissue evidence="1">Whole body</tissue>
    </source>
</reference>
<protein>
    <submittedName>
        <fullName evidence="1">Uncharacterized protein</fullName>
    </submittedName>
</protein>
<keyword evidence="2" id="KW-1185">Reference proteome</keyword>
<dbReference type="Proteomes" id="UP001187531">
    <property type="component" value="Unassembled WGS sequence"/>
</dbReference>
<dbReference type="AlphaFoldDB" id="A0AA88LA81"/>
<organism evidence="1 2">
    <name type="scientific">Artemia franciscana</name>
    <name type="common">Brine shrimp</name>
    <name type="synonym">Artemia sanfranciscana</name>
    <dbReference type="NCBI Taxonomy" id="6661"/>
    <lineage>
        <taxon>Eukaryota</taxon>
        <taxon>Metazoa</taxon>
        <taxon>Ecdysozoa</taxon>
        <taxon>Arthropoda</taxon>
        <taxon>Crustacea</taxon>
        <taxon>Branchiopoda</taxon>
        <taxon>Anostraca</taxon>
        <taxon>Artemiidae</taxon>
        <taxon>Artemia</taxon>
    </lineage>
</organism>
<comment type="caution">
    <text evidence="1">The sequence shown here is derived from an EMBL/GenBank/DDBJ whole genome shotgun (WGS) entry which is preliminary data.</text>
</comment>
<dbReference type="EMBL" id="JAVRJZ010000004">
    <property type="protein sequence ID" value="KAK2724063.1"/>
    <property type="molecule type" value="Genomic_DNA"/>
</dbReference>
<accession>A0AA88LA81</accession>
<proteinExistence type="predicted"/>
<evidence type="ECO:0000313" key="2">
    <source>
        <dbReference type="Proteomes" id="UP001187531"/>
    </source>
</evidence>
<sequence>MVVGKDVELKIASSGRGIIQVARPRVVIASLQLGLGLEMNHYLVSRYLINTHNAMKFCSHCHEVRFFKFSDVRTVKDLDEILHHIADSVVHDICTLDGKNTSQGRGIITSLTPVSTTMRIPIPRINSTTDDIEDAHKIRVVHHKLDDTVLSRAQCQGLKDLQPTVVCSIRDTYGFHPGI</sequence>